<reference evidence="7" key="2">
    <citation type="journal article" date="2013" name="G3 (Bethesda)">
        <title>Genomes of Ashbya fungi isolated from insects reveal four mating-type loci, numerous translocations, lack of transposons, and distinct gene duplications.</title>
        <authorList>
            <person name="Dietrich F.S."/>
            <person name="Voegeli S."/>
            <person name="Kuo S."/>
            <person name="Philippsen P."/>
        </authorList>
    </citation>
    <scope>GENOME REANNOTATION</scope>
    <source>
        <strain evidence="7">ATCC 10895 / CBS 109.51 / FGSC 9923 / NRRL Y-1056</strain>
    </source>
</reference>
<dbReference type="PANTHER" id="PTHR11040">
    <property type="entry name" value="ZINC/IRON TRANSPORTER"/>
    <property type="match status" value="1"/>
</dbReference>
<evidence type="ECO:0000256" key="2">
    <source>
        <dbReference type="ARBA" id="ARBA00022692"/>
    </source>
</evidence>
<dbReference type="HOGENOM" id="CLU_023518_0_0_1"/>
<evidence type="ECO:0000256" key="4">
    <source>
        <dbReference type="ARBA" id="ARBA00023136"/>
    </source>
</evidence>
<keyword evidence="7" id="KW-1185">Reference proteome</keyword>
<dbReference type="OrthoDB" id="262547at2759"/>
<dbReference type="eggNOG" id="KOG2474">
    <property type="taxonomic scope" value="Eukaryota"/>
</dbReference>
<dbReference type="InParanoid" id="Q757Y6"/>
<dbReference type="GeneID" id="4620922"/>
<dbReference type="OMA" id="GTTCLKW"/>
<dbReference type="InterPro" id="IPR003689">
    <property type="entry name" value="ZIP"/>
</dbReference>
<feature type="transmembrane region" description="Helical" evidence="5">
    <location>
        <begin position="47"/>
        <end position="67"/>
    </location>
</feature>
<sequence length="400" mass="42986">MYNVGGFEVARWAVFTTLSAALCVIGGIMVPVVARLCSSQRDVNSRVLNYGLSLSAGAMMCSSMYTMLPRAKGRAVTEFLGFLGGVGASFVVNELVHRYTSQSLLHCAHEGGEAGPSTGQGEGLGPSEERALAVRQSLRQYGSTTCIPLARTATVNSLAPTCGSEHKQTVVCLESNIGYDLENLATYREQYRAGLPSNAGETACAGEDEEHAAAERHLHVLATPFSKLLSIGIQTCVAITLHKFPEGFIIFFTNGEDMEDSRLGLSVFLGLAVHNFIEGFTMTLPLYTALDTKWLAVLLTAALSVGTQPVGALFGYFVFKHTDKHDVQLDMTLLLSITAGFLFVLALQMFQTAVAFSDTHHHHEDDDGKLIKSEHSSGTSCLKWCCLGVLLVLGSNTFAS</sequence>
<dbReference type="AlphaFoldDB" id="Q757Y6"/>
<comment type="subcellular location">
    <subcellularLocation>
        <location evidence="1">Membrane</location>
        <topology evidence="1">Multi-pass membrane protein</topology>
    </subcellularLocation>
</comment>
<dbReference type="GO" id="GO:0071577">
    <property type="term" value="P:zinc ion transmembrane transport"/>
    <property type="evidence" value="ECO:0000318"/>
    <property type="project" value="GO_Central"/>
</dbReference>
<gene>
    <name evidence="6" type="ORF">AGOS_AEL126W</name>
</gene>
<dbReference type="KEGG" id="ago:AGOS_AEL126W"/>
<name>Q757Y6_EREGS</name>
<keyword evidence="3 5" id="KW-1133">Transmembrane helix</keyword>
<organism evidence="6 7">
    <name type="scientific">Eremothecium gossypii (strain ATCC 10895 / CBS 109.51 / FGSC 9923 / NRRL Y-1056)</name>
    <name type="common">Yeast</name>
    <name type="synonym">Ashbya gossypii</name>
    <dbReference type="NCBI Taxonomy" id="284811"/>
    <lineage>
        <taxon>Eukaryota</taxon>
        <taxon>Fungi</taxon>
        <taxon>Dikarya</taxon>
        <taxon>Ascomycota</taxon>
        <taxon>Saccharomycotina</taxon>
        <taxon>Saccharomycetes</taxon>
        <taxon>Saccharomycetales</taxon>
        <taxon>Saccharomycetaceae</taxon>
        <taxon>Eremothecium</taxon>
    </lineage>
</organism>
<evidence type="ECO:0000313" key="7">
    <source>
        <dbReference type="Proteomes" id="UP000000591"/>
    </source>
</evidence>
<accession>Q757Y6</accession>
<keyword evidence="4 5" id="KW-0472">Membrane</keyword>
<dbReference type="FunCoup" id="Q757Y6">
    <property type="interactions" value="27"/>
</dbReference>
<feature type="transmembrane region" description="Helical" evidence="5">
    <location>
        <begin position="12"/>
        <end position="35"/>
    </location>
</feature>
<evidence type="ECO:0000256" key="1">
    <source>
        <dbReference type="ARBA" id="ARBA00004141"/>
    </source>
</evidence>
<dbReference type="Pfam" id="PF02535">
    <property type="entry name" value="Zip"/>
    <property type="match status" value="1"/>
</dbReference>
<dbReference type="GO" id="GO:0000329">
    <property type="term" value="C:fungal-type vacuole membrane"/>
    <property type="evidence" value="ECO:0000318"/>
    <property type="project" value="GO_Central"/>
</dbReference>
<evidence type="ECO:0000256" key="3">
    <source>
        <dbReference type="ARBA" id="ARBA00022989"/>
    </source>
</evidence>
<dbReference type="EMBL" id="AE016818">
    <property type="protein sequence ID" value="AAS52559.2"/>
    <property type="molecule type" value="Genomic_DNA"/>
</dbReference>
<feature type="transmembrane region" description="Helical" evidence="5">
    <location>
        <begin position="331"/>
        <end position="350"/>
    </location>
</feature>
<evidence type="ECO:0000256" key="5">
    <source>
        <dbReference type="SAM" id="Phobius"/>
    </source>
</evidence>
<proteinExistence type="predicted"/>
<dbReference type="GO" id="GO:0005385">
    <property type="term" value="F:zinc ion transmembrane transporter activity"/>
    <property type="evidence" value="ECO:0000318"/>
    <property type="project" value="GO_Central"/>
</dbReference>
<dbReference type="Proteomes" id="UP000000591">
    <property type="component" value="Chromosome V"/>
</dbReference>
<dbReference type="RefSeq" id="NP_984735.2">
    <property type="nucleotide sequence ID" value="NM_210089.2"/>
</dbReference>
<dbReference type="STRING" id="284811.Q757Y6"/>
<feature type="transmembrane region" description="Helical" evidence="5">
    <location>
        <begin position="79"/>
        <end position="96"/>
    </location>
</feature>
<feature type="transmembrane region" description="Helical" evidence="5">
    <location>
        <begin position="267"/>
        <end position="288"/>
    </location>
</feature>
<reference evidence="6 7" key="1">
    <citation type="journal article" date="2004" name="Science">
        <title>The Ashbya gossypii genome as a tool for mapping the ancient Saccharomyces cerevisiae genome.</title>
        <authorList>
            <person name="Dietrich F.S."/>
            <person name="Voegeli S."/>
            <person name="Brachat S."/>
            <person name="Lerch A."/>
            <person name="Gates K."/>
            <person name="Steiner S."/>
            <person name="Mohr C."/>
            <person name="Pohlmann R."/>
            <person name="Luedi P."/>
            <person name="Choi S."/>
            <person name="Wing R.A."/>
            <person name="Flavier A."/>
            <person name="Gaffney T.D."/>
            <person name="Philippsen P."/>
        </authorList>
    </citation>
    <scope>NUCLEOTIDE SEQUENCE [LARGE SCALE GENOMIC DNA]</scope>
    <source>
        <strain evidence="7">ATCC 10895 / CBS 109.51 / FGSC 9923 / NRRL Y-1056</strain>
    </source>
</reference>
<protein>
    <submittedName>
        <fullName evidence="6">AEL126Wp</fullName>
    </submittedName>
</protein>
<feature type="transmembrane region" description="Helical" evidence="5">
    <location>
        <begin position="294"/>
        <end position="319"/>
    </location>
</feature>
<dbReference type="PANTHER" id="PTHR11040:SF210">
    <property type="entry name" value="ZINC-REGULATED TRANSPORTER 3"/>
    <property type="match status" value="1"/>
</dbReference>
<evidence type="ECO:0000313" key="6">
    <source>
        <dbReference type="EMBL" id="AAS52559.2"/>
    </source>
</evidence>
<keyword evidence="2 5" id="KW-0812">Transmembrane</keyword>